<organism evidence="2 3">
    <name type="scientific">Amycolatopsis coloradensis</name>
    <dbReference type="NCBI Taxonomy" id="76021"/>
    <lineage>
        <taxon>Bacteria</taxon>
        <taxon>Bacillati</taxon>
        <taxon>Actinomycetota</taxon>
        <taxon>Actinomycetes</taxon>
        <taxon>Pseudonocardiales</taxon>
        <taxon>Pseudonocardiaceae</taxon>
        <taxon>Amycolatopsis</taxon>
    </lineage>
</organism>
<reference evidence="2 3" key="1">
    <citation type="submission" date="2016-01" db="EMBL/GenBank/DDBJ databases">
        <title>Amycolatopsis coloradensis genome sequencing and assembly.</title>
        <authorList>
            <person name="Mayilraj S."/>
        </authorList>
    </citation>
    <scope>NUCLEOTIDE SEQUENCE [LARGE SCALE GENOMIC DNA]</scope>
    <source>
        <strain evidence="2 3">DSM 44225</strain>
    </source>
</reference>
<gene>
    <name evidence="2" type="ORF">BS329_15535</name>
</gene>
<accession>A0A1R0KUB9</accession>
<keyword evidence="1" id="KW-1133">Transmembrane helix</keyword>
<keyword evidence="1" id="KW-0812">Transmembrane</keyword>
<keyword evidence="1" id="KW-0472">Membrane</keyword>
<dbReference type="AlphaFoldDB" id="A0A1R0KUB9"/>
<evidence type="ECO:0000313" key="3">
    <source>
        <dbReference type="Proteomes" id="UP000187486"/>
    </source>
</evidence>
<feature type="transmembrane region" description="Helical" evidence="1">
    <location>
        <begin position="12"/>
        <end position="33"/>
    </location>
</feature>
<proteinExistence type="predicted"/>
<evidence type="ECO:0000313" key="2">
    <source>
        <dbReference type="EMBL" id="OLZ51675.1"/>
    </source>
</evidence>
<sequence>MAGARRVAGAGVARFLVNMLCPFLMVGVAHGGVEVCEACEYSQASQYRVAAVETRGYLTR</sequence>
<dbReference type="Proteomes" id="UP000187486">
    <property type="component" value="Unassembled WGS sequence"/>
</dbReference>
<comment type="caution">
    <text evidence="2">The sequence shown here is derived from an EMBL/GenBank/DDBJ whole genome shotgun (WGS) entry which is preliminary data.</text>
</comment>
<evidence type="ECO:0000256" key="1">
    <source>
        <dbReference type="SAM" id="Phobius"/>
    </source>
</evidence>
<keyword evidence="3" id="KW-1185">Reference proteome</keyword>
<name>A0A1R0KUB9_9PSEU</name>
<dbReference type="EMBL" id="MQUQ01000007">
    <property type="protein sequence ID" value="OLZ51675.1"/>
    <property type="molecule type" value="Genomic_DNA"/>
</dbReference>
<protein>
    <submittedName>
        <fullName evidence="2">Uncharacterized protein</fullName>
    </submittedName>
</protein>